<organism evidence="3 4">
    <name type="scientific">Poseidonocella pacifica</name>
    <dbReference type="NCBI Taxonomy" id="871651"/>
    <lineage>
        <taxon>Bacteria</taxon>
        <taxon>Pseudomonadati</taxon>
        <taxon>Pseudomonadota</taxon>
        <taxon>Alphaproteobacteria</taxon>
        <taxon>Rhodobacterales</taxon>
        <taxon>Roseobacteraceae</taxon>
        <taxon>Poseidonocella</taxon>
    </lineage>
</organism>
<name>A0A1I0YJB7_9RHOB</name>
<dbReference type="InterPro" id="IPR013099">
    <property type="entry name" value="K_chnl_dom"/>
</dbReference>
<dbReference type="OrthoDB" id="2974133at2"/>
<dbReference type="Pfam" id="PF07885">
    <property type="entry name" value="Ion_trans_2"/>
    <property type="match status" value="1"/>
</dbReference>
<keyword evidence="4" id="KW-1185">Reference proteome</keyword>
<dbReference type="SUPFAM" id="SSF81324">
    <property type="entry name" value="Voltage-gated potassium channels"/>
    <property type="match status" value="1"/>
</dbReference>
<accession>A0A1I0YJB7</accession>
<reference evidence="3 4" key="1">
    <citation type="submission" date="2016-10" db="EMBL/GenBank/DDBJ databases">
        <authorList>
            <person name="de Groot N.N."/>
        </authorList>
    </citation>
    <scope>NUCLEOTIDE SEQUENCE [LARGE SCALE GENOMIC DNA]</scope>
    <source>
        <strain evidence="3 4">DSM 29316</strain>
    </source>
</reference>
<protein>
    <recommendedName>
        <fullName evidence="2">Potassium channel domain-containing protein</fullName>
    </recommendedName>
</protein>
<sequence>MALLIGFCLVTAMGIIHHFALRALERLSGYDKNKPNRTIQTVFFGLLSLHTLEIVGWAAAYRVILSFPAFGFLGGLVGDFDGGWADLIYFSGVQFTTLGYTQIETDGSIRLVALMQSLGGFMVLTWSATYIYSAWQRAFRLINTEDAKAKN</sequence>
<dbReference type="EMBL" id="FOJU01000005">
    <property type="protein sequence ID" value="SFB12987.1"/>
    <property type="molecule type" value="Genomic_DNA"/>
</dbReference>
<dbReference type="Proteomes" id="UP000198796">
    <property type="component" value="Unassembled WGS sequence"/>
</dbReference>
<evidence type="ECO:0000313" key="3">
    <source>
        <dbReference type="EMBL" id="SFB12987.1"/>
    </source>
</evidence>
<evidence type="ECO:0000313" key="4">
    <source>
        <dbReference type="Proteomes" id="UP000198796"/>
    </source>
</evidence>
<keyword evidence="1" id="KW-0812">Transmembrane</keyword>
<feature type="transmembrane region" description="Helical" evidence="1">
    <location>
        <begin position="38"/>
        <end position="60"/>
    </location>
</feature>
<evidence type="ECO:0000256" key="1">
    <source>
        <dbReference type="SAM" id="Phobius"/>
    </source>
</evidence>
<feature type="transmembrane region" description="Helical" evidence="1">
    <location>
        <begin position="111"/>
        <end position="132"/>
    </location>
</feature>
<feature type="domain" description="Potassium channel" evidence="2">
    <location>
        <begin position="72"/>
        <end position="133"/>
    </location>
</feature>
<keyword evidence="1" id="KW-1133">Transmembrane helix</keyword>
<feature type="transmembrane region" description="Helical" evidence="1">
    <location>
        <begin position="67"/>
        <end position="91"/>
    </location>
</feature>
<dbReference type="STRING" id="871651.SAMN05421688_3124"/>
<evidence type="ECO:0000259" key="2">
    <source>
        <dbReference type="Pfam" id="PF07885"/>
    </source>
</evidence>
<proteinExistence type="predicted"/>
<gene>
    <name evidence="3" type="ORF">SAMN05421688_3124</name>
</gene>
<dbReference type="RefSeq" id="WP_092066533.1">
    <property type="nucleotide sequence ID" value="NZ_FOJU01000005.1"/>
</dbReference>
<dbReference type="AlphaFoldDB" id="A0A1I0YJB7"/>
<keyword evidence="1" id="KW-0472">Membrane</keyword>